<dbReference type="GO" id="GO:0005085">
    <property type="term" value="F:guanyl-nucleotide exchange factor activity"/>
    <property type="evidence" value="ECO:0007669"/>
    <property type="project" value="InterPro"/>
</dbReference>
<dbReference type="PANTHER" id="PTHR10957">
    <property type="entry name" value="RAP1 GTPASE-GDP DISSOCIATION STIMULATOR 1"/>
    <property type="match status" value="1"/>
</dbReference>
<protein>
    <recommendedName>
        <fullName evidence="10">GDS1 protein</fullName>
    </recommendedName>
</protein>
<dbReference type="SMART" id="SM00185">
    <property type="entry name" value="ARM"/>
    <property type="match status" value="6"/>
</dbReference>
<evidence type="ECO:0000313" key="9">
    <source>
        <dbReference type="Proteomes" id="UP000694408"/>
    </source>
</evidence>
<organism evidence="8 9">
    <name type="scientific">Junco hyemalis</name>
    <name type="common">Dark-eyed junco</name>
    <dbReference type="NCBI Taxonomy" id="40217"/>
    <lineage>
        <taxon>Eukaryota</taxon>
        <taxon>Metazoa</taxon>
        <taxon>Chordata</taxon>
        <taxon>Craniata</taxon>
        <taxon>Vertebrata</taxon>
        <taxon>Euteleostomi</taxon>
        <taxon>Archelosauria</taxon>
        <taxon>Archosauria</taxon>
        <taxon>Dinosauria</taxon>
        <taxon>Saurischia</taxon>
        <taxon>Theropoda</taxon>
        <taxon>Coelurosauria</taxon>
        <taxon>Aves</taxon>
        <taxon>Neognathae</taxon>
        <taxon>Neoaves</taxon>
        <taxon>Telluraves</taxon>
        <taxon>Australaves</taxon>
        <taxon>Passeriformes</taxon>
        <taxon>Passerellidae</taxon>
        <taxon>Junco</taxon>
    </lineage>
</organism>
<dbReference type="GO" id="GO:0005829">
    <property type="term" value="C:cytosol"/>
    <property type="evidence" value="ECO:0007669"/>
    <property type="project" value="UniProtKB-SubCell"/>
</dbReference>
<evidence type="ECO:0000256" key="6">
    <source>
        <dbReference type="ARBA" id="ARBA00023128"/>
    </source>
</evidence>
<dbReference type="InterPro" id="IPR000225">
    <property type="entry name" value="Armadillo"/>
</dbReference>
<dbReference type="InterPro" id="IPR011989">
    <property type="entry name" value="ARM-like"/>
</dbReference>
<dbReference type="GO" id="GO:0005783">
    <property type="term" value="C:endoplasmic reticulum"/>
    <property type="evidence" value="ECO:0007669"/>
    <property type="project" value="UniProtKB-SubCell"/>
</dbReference>
<dbReference type="Proteomes" id="UP000694408">
    <property type="component" value="Unplaced"/>
</dbReference>
<sequence>MLKYYCKASYSTLASSFHALTLFHSYQLLLLQLFHSLSLICTEEMKIPCIEADLVLALIPLLESTDQEMLLHAGRAIGRICYDNRRYPLKGTCSSLPLRHYFTRHCNLELIITSSDLSSLQEELVKVGVIPSLVRILTDYAESEPLVHVALLALYNLADLDSAKEALSMTKVAEQLVKQLRRAESHERLEIVFEVLQALAENDALKVQLVDAGVPEVLSDILLRLQGSSQAEDTCIVKAASDLIVSLLLGGKKGNITGQVHKESTSKSLFNGNCLRLFQLGVIHQLLDLLEKHVRSGDASVQQAALSALQSLAVPVVSKVQMLEEGVAERIKALLRSESPPVQFRLLGTLRTLADGQADAAELLGQDPLLLDRLVQWCSGSDHSGICGEANRLLASILHHNRSQEVVKAIQAAQGVKHLVSMTTSEQDAMQNEALNALAIASAIDLGIFPLKSLVQSLHKLLQDDNTSPEVKYNSMGLLCRLLNSGNLILQDKIKDTLEQLCSHSNADVAKGAIATLEVLRGETPH</sequence>
<evidence type="ECO:0000313" key="8">
    <source>
        <dbReference type="Ensembl" id="ENSJHYP00000010462.1"/>
    </source>
</evidence>
<evidence type="ECO:0000256" key="7">
    <source>
        <dbReference type="PROSITE-ProRule" id="PRU00259"/>
    </source>
</evidence>
<evidence type="ECO:0000256" key="4">
    <source>
        <dbReference type="ARBA" id="ARBA00022490"/>
    </source>
</evidence>
<evidence type="ECO:0000256" key="2">
    <source>
        <dbReference type="ARBA" id="ARBA00004240"/>
    </source>
</evidence>
<keyword evidence="4" id="KW-0963">Cytoplasm</keyword>
<evidence type="ECO:0000256" key="5">
    <source>
        <dbReference type="ARBA" id="ARBA00022824"/>
    </source>
</evidence>
<dbReference type="GO" id="GO:0005739">
    <property type="term" value="C:mitochondrion"/>
    <property type="evidence" value="ECO:0007669"/>
    <property type="project" value="UniProtKB-SubCell"/>
</dbReference>
<keyword evidence="9" id="KW-1185">Reference proteome</keyword>
<accession>A0A8C5IX73</accession>
<dbReference type="Ensembl" id="ENSJHYT00000012646.1">
    <property type="protein sequence ID" value="ENSJHYP00000010462.1"/>
    <property type="gene ID" value="ENSJHYG00000008139.1"/>
</dbReference>
<dbReference type="Gene3D" id="1.25.10.10">
    <property type="entry name" value="Leucine-rich Repeat Variant"/>
    <property type="match status" value="2"/>
</dbReference>
<dbReference type="InterPro" id="IPR016024">
    <property type="entry name" value="ARM-type_fold"/>
</dbReference>
<reference evidence="8" key="1">
    <citation type="submission" date="2025-08" db="UniProtKB">
        <authorList>
            <consortium name="Ensembl"/>
        </authorList>
    </citation>
    <scope>IDENTIFICATION</scope>
</reference>
<evidence type="ECO:0008006" key="10">
    <source>
        <dbReference type="Google" id="ProtNLM"/>
    </source>
</evidence>
<keyword evidence="6" id="KW-0496">Mitochondrion</keyword>
<evidence type="ECO:0000256" key="1">
    <source>
        <dbReference type="ARBA" id="ARBA00004173"/>
    </source>
</evidence>
<comment type="subcellular location">
    <subcellularLocation>
        <location evidence="3">Cytoplasm</location>
        <location evidence="3">Cytosol</location>
    </subcellularLocation>
    <subcellularLocation>
        <location evidence="2">Endoplasmic reticulum</location>
    </subcellularLocation>
    <subcellularLocation>
        <location evidence="1">Mitochondrion</location>
    </subcellularLocation>
</comment>
<reference evidence="8" key="2">
    <citation type="submission" date="2025-09" db="UniProtKB">
        <authorList>
            <consortium name="Ensembl"/>
        </authorList>
    </citation>
    <scope>IDENTIFICATION</scope>
</reference>
<dbReference type="SUPFAM" id="SSF48371">
    <property type="entry name" value="ARM repeat"/>
    <property type="match status" value="1"/>
</dbReference>
<dbReference type="AlphaFoldDB" id="A0A8C5IX73"/>
<keyword evidence="5" id="KW-0256">Endoplasmic reticulum</keyword>
<dbReference type="PROSITE" id="PS50176">
    <property type="entry name" value="ARM_REPEAT"/>
    <property type="match status" value="1"/>
</dbReference>
<evidence type="ECO:0000256" key="3">
    <source>
        <dbReference type="ARBA" id="ARBA00004514"/>
    </source>
</evidence>
<name>A0A8C5IX73_JUNHY</name>
<dbReference type="InterPro" id="IPR040144">
    <property type="entry name" value="RAP1GDS1"/>
</dbReference>
<proteinExistence type="predicted"/>
<feature type="repeat" description="ARM" evidence="7">
    <location>
        <begin position="128"/>
        <end position="167"/>
    </location>
</feature>